<evidence type="ECO:0000256" key="9">
    <source>
        <dbReference type="ARBA" id="ARBA00023270"/>
    </source>
</evidence>
<keyword evidence="7" id="KW-0457">Lysine biosynthesis</keyword>
<reference evidence="11" key="1">
    <citation type="submission" date="2018-05" db="EMBL/GenBank/DDBJ databases">
        <authorList>
            <person name="Lanie J.A."/>
            <person name="Ng W.-L."/>
            <person name="Kazmierczak K.M."/>
            <person name="Andrzejewski T.M."/>
            <person name="Davidsen T.M."/>
            <person name="Wayne K.J."/>
            <person name="Tettelin H."/>
            <person name="Glass J.I."/>
            <person name="Rusch D."/>
            <person name="Podicherti R."/>
            <person name="Tsui H.-C.T."/>
            <person name="Winkler M.E."/>
        </authorList>
    </citation>
    <scope>NUCLEOTIDE SEQUENCE</scope>
</reference>
<evidence type="ECO:0000256" key="3">
    <source>
        <dbReference type="ARBA" id="ARBA00012086"/>
    </source>
</evidence>
<dbReference type="InterPro" id="IPR002220">
    <property type="entry name" value="DapA-like"/>
</dbReference>
<evidence type="ECO:0000256" key="2">
    <source>
        <dbReference type="ARBA" id="ARBA00005120"/>
    </source>
</evidence>
<proteinExistence type="inferred from homology"/>
<dbReference type="CDD" id="cd00950">
    <property type="entry name" value="DHDPS"/>
    <property type="match status" value="1"/>
</dbReference>
<protein>
    <recommendedName>
        <fullName evidence="3">4-hydroxy-tetrahydrodipicolinate synthase</fullName>
        <ecNumber evidence="3">4.3.3.7</ecNumber>
    </recommendedName>
</protein>
<dbReference type="NCBIfam" id="TIGR00674">
    <property type="entry name" value="dapA"/>
    <property type="match status" value="1"/>
</dbReference>
<evidence type="ECO:0000256" key="10">
    <source>
        <dbReference type="ARBA" id="ARBA00047836"/>
    </source>
</evidence>
<evidence type="ECO:0000256" key="7">
    <source>
        <dbReference type="ARBA" id="ARBA00023154"/>
    </source>
</evidence>
<name>A0A382C3H1_9ZZZZ</name>
<dbReference type="GO" id="GO:0019877">
    <property type="term" value="P:diaminopimelate biosynthetic process"/>
    <property type="evidence" value="ECO:0007669"/>
    <property type="project" value="UniProtKB-KW"/>
</dbReference>
<organism evidence="11">
    <name type="scientific">marine metagenome</name>
    <dbReference type="NCBI Taxonomy" id="408172"/>
    <lineage>
        <taxon>unclassified sequences</taxon>
        <taxon>metagenomes</taxon>
        <taxon>ecological metagenomes</taxon>
    </lineage>
</organism>
<keyword evidence="6" id="KW-0220">Diaminopimelate biosynthesis</keyword>
<dbReference type="PRINTS" id="PR00146">
    <property type="entry name" value="DHPICSNTHASE"/>
</dbReference>
<dbReference type="InterPro" id="IPR013785">
    <property type="entry name" value="Aldolase_TIM"/>
</dbReference>
<dbReference type="InterPro" id="IPR005263">
    <property type="entry name" value="DapA"/>
</dbReference>
<comment type="function">
    <text evidence="1">Catalyzes the condensation of (S)-aspartate-beta-semialdehyde [(S)-ASA] and pyruvate to 4-hydroxy-tetrahydrodipicolinate (HTPA).</text>
</comment>
<dbReference type="InterPro" id="IPR020625">
    <property type="entry name" value="Schiff_base-form_aldolases_AS"/>
</dbReference>
<dbReference type="UniPathway" id="UPA00034">
    <property type="reaction ID" value="UER00017"/>
</dbReference>
<dbReference type="SUPFAM" id="SSF51569">
    <property type="entry name" value="Aldolase"/>
    <property type="match status" value="1"/>
</dbReference>
<dbReference type="Gene3D" id="3.20.20.70">
    <property type="entry name" value="Aldolase class I"/>
    <property type="match status" value="1"/>
</dbReference>
<evidence type="ECO:0000256" key="5">
    <source>
        <dbReference type="ARBA" id="ARBA00022605"/>
    </source>
</evidence>
<dbReference type="InterPro" id="IPR020624">
    <property type="entry name" value="Schiff_base-form_aldolases_CS"/>
</dbReference>
<comment type="catalytic activity">
    <reaction evidence="10">
        <text>L-aspartate 4-semialdehyde + pyruvate = (2S,4S)-4-hydroxy-2,3,4,5-tetrahydrodipicolinate + H2O + H(+)</text>
        <dbReference type="Rhea" id="RHEA:34171"/>
        <dbReference type="ChEBI" id="CHEBI:15361"/>
        <dbReference type="ChEBI" id="CHEBI:15377"/>
        <dbReference type="ChEBI" id="CHEBI:15378"/>
        <dbReference type="ChEBI" id="CHEBI:67139"/>
        <dbReference type="ChEBI" id="CHEBI:537519"/>
        <dbReference type="EC" id="4.3.3.7"/>
    </reaction>
</comment>
<dbReference type="EC" id="4.3.3.7" evidence="3"/>
<evidence type="ECO:0000256" key="6">
    <source>
        <dbReference type="ARBA" id="ARBA00022915"/>
    </source>
</evidence>
<dbReference type="EMBL" id="UINC01032627">
    <property type="protein sequence ID" value="SVB20600.1"/>
    <property type="molecule type" value="Genomic_DNA"/>
</dbReference>
<dbReference type="SMART" id="SM01130">
    <property type="entry name" value="DHDPS"/>
    <property type="match status" value="1"/>
</dbReference>
<evidence type="ECO:0000256" key="1">
    <source>
        <dbReference type="ARBA" id="ARBA00003294"/>
    </source>
</evidence>
<sequence>ADGAINNDLLCDLVDWQLQSGVDGIVPCGTTGEASTITNDEHASVIEAVVTRVNGQAKVLAGVGGNDTRNVTILASRALEIGADGVLAVAPYYNKPTQAGMVAHFTAIADTVDIPLVLYNVPGRTSSNILPATVLRLAEHPNIVGIKEASGDLGQVMTILAGRTKGFSVLSGEDDLTLAMISLGAEGVISVVSNEAPNEMSKMVRYALNGKLDLAREIHYHLLGLMNANFIETNPIPVKAALAMMGRIGENYRLPLVPMAPVNRAKLADELKGLGLIDKN</sequence>
<evidence type="ECO:0000313" key="11">
    <source>
        <dbReference type="EMBL" id="SVB20600.1"/>
    </source>
</evidence>
<dbReference type="PROSITE" id="PS00666">
    <property type="entry name" value="DHDPS_2"/>
    <property type="match status" value="1"/>
</dbReference>
<dbReference type="PANTHER" id="PTHR12128:SF66">
    <property type="entry name" value="4-HYDROXY-2-OXOGLUTARATE ALDOLASE, MITOCHONDRIAL"/>
    <property type="match status" value="1"/>
</dbReference>
<feature type="non-terminal residue" evidence="11">
    <location>
        <position position="1"/>
    </location>
</feature>
<dbReference type="PIRSF" id="PIRSF001365">
    <property type="entry name" value="DHDPS"/>
    <property type="match status" value="1"/>
</dbReference>
<comment type="pathway">
    <text evidence="2">Amino-acid biosynthesis; L-lysine biosynthesis via DAP pathway; (S)-tetrahydrodipicolinate from L-aspartate: step 3/4.</text>
</comment>
<dbReference type="AlphaFoldDB" id="A0A382C3H1"/>
<dbReference type="PANTHER" id="PTHR12128">
    <property type="entry name" value="DIHYDRODIPICOLINATE SYNTHASE"/>
    <property type="match status" value="1"/>
</dbReference>
<dbReference type="GO" id="GO:0008840">
    <property type="term" value="F:4-hydroxy-tetrahydrodipicolinate synthase activity"/>
    <property type="evidence" value="ECO:0007669"/>
    <property type="project" value="UniProtKB-EC"/>
</dbReference>
<dbReference type="HAMAP" id="MF_00418">
    <property type="entry name" value="DapA"/>
    <property type="match status" value="1"/>
</dbReference>
<dbReference type="GO" id="GO:0005829">
    <property type="term" value="C:cytosol"/>
    <property type="evidence" value="ECO:0007669"/>
    <property type="project" value="TreeGrafter"/>
</dbReference>
<keyword evidence="9" id="KW-0704">Schiff base</keyword>
<keyword evidence="4" id="KW-0963">Cytoplasm</keyword>
<accession>A0A382C3H1</accession>
<evidence type="ECO:0000256" key="4">
    <source>
        <dbReference type="ARBA" id="ARBA00022490"/>
    </source>
</evidence>
<evidence type="ECO:0000256" key="8">
    <source>
        <dbReference type="ARBA" id="ARBA00023239"/>
    </source>
</evidence>
<gene>
    <name evidence="11" type="ORF">METZ01_LOCUS173454</name>
</gene>
<dbReference type="GO" id="GO:0009089">
    <property type="term" value="P:lysine biosynthetic process via diaminopimelate"/>
    <property type="evidence" value="ECO:0007669"/>
    <property type="project" value="UniProtKB-UniPathway"/>
</dbReference>
<keyword evidence="8" id="KW-0456">Lyase</keyword>
<dbReference type="Pfam" id="PF00701">
    <property type="entry name" value="DHDPS"/>
    <property type="match status" value="1"/>
</dbReference>
<dbReference type="PROSITE" id="PS00665">
    <property type="entry name" value="DHDPS_1"/>
    <property type="match status" value="1"/>
</dbReference>
<keyword evidence="5" id="KW-0028">Amino-acid biosynthesis</keyword>